<sequence length="462" mass="47950">MAEMVQRFESAAKEVSHRQLLLRGVALLVGTALLAAGAVAKSEGMFSGHVQVLALLDDVGDGLPQGSDVKFRGALVGRVDGVEPALDGGTNTVALTLDPRFAQHIPATVTARVVPGNVFAVSSIQLVDNGPAPALRTGSEIVQDQSLATVQFQTALTKLRNVLGAAGRPGSDDSVGVLAAVAEATSGRGDELTHAGGGAKRIVDQLNDLMVDDGTEPTLAVLSDALQGLQSSSPELLDAVHQAVVPMRTVAEKRRELANFLSAGHTAFGAMGTAFENHTDRLIGITTQLSPVLGVIADGGAEFPAIVTRINTLSTRFFDEVWNPDRNHGTGKFMLVFTPNRMYTRQDCPRYGELEGPSCTTAPVTQDVPALAPMTDPRNYPLTPTRPGGNVGPVGSAQERAAIAELLGPEPNAASEILLGPVARGNTVHVVPEPAPVPGAAAPALPLLPAEAQPVAPGRENP</sequence>
<dbReference type="PATRIC" id="fig|1194972.3.peg.456"/>
<name>K0UZ20_MYCVA</name>
<dbReference type="Proteomes" id="UP000006072">
    <property type="component" value="Unassembled WGS sequence"/>
</dbReference>
<dbReference type="AlphaFoldDB" id="K0UZ20"/>
<keyword evidence="5" id="KW-1185">Reference proteome</keyword>
<dbReference type="InterPro" id="IPR052336">
    <property type="entry name" value="MlaD_Phospholipid_Transporter"/>
</dbReference>
<dbReference type="HOGENOM" id="CLU_042030_0_0_11"/>
<dbReference type="eggNOG" id="COG1463">
    <property type="taxonomic scope" value="Bacteria"/>
</dbReference>
<evidence type="ECO:0000313" key="4">
    <source>
        <dbReference type="EMBL" id="EJZ12387.1"/>
    </source>
</evidence>
<reference evidence="4 5" key="1">
    <citation type="journal article" date="2012" name="J. Bacteriol.">
        <title>Complete Genome Sequence of Mycobacterium vaccae Type Strain ATCC 25954.</title>
        <authorList>
            <person name="Ho Y.S."/>
            <person name="Adroub S.A."/>
            <person name="Abadi M."/>
            <person name="Al Alwan B."/>
            <person name="Alkhateeb R."/>
            <person name="Gao G."/>
            <person name="Ragab A."/>
            <person name="Ali S."/>
            <person name="van Soolingen D."/>
            <person name="Bitter W."/>
            <person name="Pain A."/>
            <person name="Abdallah A.M."/>
        </authorList>
    </citation>
    <scope>NUCLEOTIDE SEQUENCE [LARGE SCALE GENOMIC DNA]</scope>
    <source>
        <strain evidence="4 5">ATCC 25954</strain>
    </source>
</reference>
<evidence type="ECO:0000259" key="2">
    <source>
        <dbReference type="Pfam" id="PF02470"/>
    </source>
</evidence>
<dbReference type="GO" id="GO:0051701">
    <property type="term" value="P:biological process involved in interaction with host"/>
    <property type="evidence" value="ECO:0007669"/>
    <property type="project" value="TreeGrafter"/>
</dbReference>
<keyword evidence="1" id="KW-1133">Transmembrane helix</keyword>
<evidence type="ECO:0000313" key="5">
    <source>
        <dbReference type="Proteomes" id="UP000006072"/>
    </source>
</evidence>
<dbReference type="PANTHER" id="PTHR33371">
    <property type="entry name" value="INTERMEMBRANE PHOSPHOLIPID TRANSPORT SYSTEM BINDING PROTEIN MLAD-RELATED"/>
    <property type="match status" value="1"/>
</dbReference>
<dbReference type="Pfam" id="PF02470">
    <property type="entry name" value="MlaD"/>
    <property type="match status" value="1"/>
</dbReference>
<dbReference type="Pfam" id="PF11887">
    <property type="entry name" value="Mce4_CUP1"/>
    <property type="match status" value="1"/>
</dbReference>
<accession>K0UZ20</accession>
<feature type="domain" description="Mammalian cell entry C-terminal" evidence="3">
    <location>
        <begin position="134"/>
        <end position="357"/>
    </location>
</feature>
<organism evidence="4 5">
    <name type="scientific">Mycolicibacterium vaccae ATCC 25954</name>
    <dbReference type="NCBI Taxonomy" id="1194972"/>
    <lineage>
        <taxon>Bacteria</taxon>
        <taxon>Bacillati</taxon>
        <taxon>Actinomycetota</taxon>
        <taxon>Actinomycetes</taxon>
        <taxon>Mycobacteriales</taxon>
        <taxon>Mycobacteriaceae</taxon>
        <taxon>Mycolicibacterium</taxon>
    </lineage>
</organism>
<keyword evidence="1" id="KW-0812">Transmembrane</keyword>
<comment type="caution">
    <text evidence="4">The sequence shown here is derived from an EMBL/GenBank/DDBJ whole genome shotgun (WGS) entry which is preliminary data.</text>
</comment>
<protein>
    <submittedName>
        <fullName evidence="4">Putative Mce family protein</fullName>
    </submittedName>
</protein>
<dbReference type="InterPro" id="IPR003399">
    <property type="entry name" value="Mce/MlaD"/>
</dbReference>
<dbReference type="EMBL" id="ALQA01000003">
    <property type="protein sequence ID" value="EJZ12387.1"/>
    <property type="molecule type" value="Genomic_DNA"/>
</dbReference>
<feature type="transmembrane region" description="Helical" evidence="1">
    <location>
        <begin position="20"/>
        <end position="40"/>
    </location>
</feature>
<evidence type="ECO:0000256" key="1">
    <source>
        <dbReference type="SAM" id="Phobius"/>
    </source>
</evidence>
<gene>
    <name evidence="4" type="ORF">MVAC_02244</name>
</gene>
<keyword evidence="1" id="KW-0472">Membrane</keyword>
<evidence type="ECO:0000259" key="3">
    <source>
        <dbReference type="Pfam" id="PF11887"/>
    </source>
</evidence>
<dbReference type="PANTHER" id="PTHR33371:SF19">
    <property type="entry name" value="MCE-FAMILY PROTEIN MCE4A"/>
    <property type="match status" value="1"/>
</dbReference>
<dbReference type="GO" id="GO:0005576">
    <property type="term" value="C:extracellular region"/>
    <property type="evidence" value="ECO:0007669"/>
    <property type="project" value="TreeGrafter"/>
</dbReference>
<dbReference type="InterPro" id="IPR024516">
    <property type="entry name" value="Mce_C"/>
</dbReference>
<proteinExistence type="predicted"/>
<feature type="domain" description="Mce/MlaD" evidence="2">
    <location>
        <begin position="50"/>
        <end position="127"/>
    </location>
</feature>